<accession>A0A382IHP6</accession>
<reference evidence="1" key="1">
    <citation type="submission" date="2018-05" db="EMBL/GenBank/DDBJ databases">
        <authorList>
            <person name="Lanie J.A."/>
            <person name="Ng W.-L."/>
            <person name="Kazmierczak K.M."/>
            <person name="Andrzejewski T.M."/>
            <person name="Davidsen T.M."/>
            <person name="Wayne K.J."/>
            <person name="Tettelin H."/>
            <person name="Glass J.I."/>
            <person name="Rusch D."/>
            <person name="Podicherti R."/>
            <person name="Tsui H.-C.T."/>
            <person name="Winkler M.E."/>
        </authorList>
    </citation>
    <scope>NUCLEOTIDE SEQUENCE</scope>
</reference>
<dbReference type="AlphaFoldDB" id="A0A382IHP6"/>
<gene>
    <name evidence="1" type="ORF">METZ01_LOCUS251621</name>
</gene>
<dbReference type="InterPro" id="IPR036514">
    <property type="entry name" value="SGNH_hydro_sf"/>
</dbReference>
<organism evidence="1">
    <name type="scientific">marine metagenome</name>
    <dbReference type="NCBI Taxonomy" id="408172"/>
    <lineage>
        <taxon>unclassified sequences</taxon>
        <taxon>metagenomes</taxon>
        <taxon>ecological metagenomes</taxon>
    </lineage>
</organism>
<dbReference type="CDD" id="cd00229">
    <property type="entry name" value="SGNH_hydrolase"/>
    <property type="match status" value="1"/>
</dbReference>
<name>A0A382IHP6_9ZZZZ</name>
<dbReference type="EMBL" id="UINC01067265">
    <property type="protein sequence ID" value="SVB98767.1"/>
    <property type="molecule type" value="Genomic_DNA"/>
</dbReference>
<proteinExistence type="predicted"/>
<feature type="non-terminal residue" evidence="1">
    <location>
        <position position="377"/>
    </location>
</feature>
<evidence type="ECO:0000313" key="1">
    <source>
        <dbReference type="EMBL" id="SVB98767.1"/>
    </source>
</evidence>
<protein>
    <recommendedName>
        <fullName evidence="2">SGNH hydrolase-type esterase domain-containing protein</fullName>
    </recommendedName>
</protein>
<dbReference type="Gene3D" id="3.40.50.1110">
    <property type="entry name" value="SGNH hydrolase"/>
    <property type="match status" value="1"/>
</dbReference>
<evidence type="ECO:0008006" key="2">
    <source>
        <dbReference type="Google" id="ProtNLM"/>
    </source>
</evidence>
<sequence length="377" mass="43381">MLAKKNVNSILVLLSILLTFVLSEIFLQVTDFSYPSLYRLSEVVGVEHLPGTNGWNRKEGEQYIKINRDGMRGPVFAKTKPPNTLRIAVLGDSMTEGSQVAVKNLFSSILENDLNKCNLFGEKKVEVINFGVSDYGTAQELIVLREKVWLYDPDFVLLAIFTQNDISNNSAALEKQKMRPFFTYQGDELLLDNSFRYLKEFKIKTSWAWRGLLFISQYSRTIQLLNKIRLRLLENEKSFISLNVQMNQLGISVYFNPKNKEWNEAWKITESLIIKMRDETKQRGAKFMIATLSNDIQAHPDLQVQQDFIKENGLNDLFYPESRIEEFATKNKISNVILAPKLAEHAQRNGVFLHGFENYGMGFGHWNENGHRLAGHL</sequence>
<dbReference type="SUPFAM" id="SSF52266">
    <property type="entry name" value="SGNH hydrolase"/>
    <property type="match status" value="1"/>
</dbReference>